<evidence type="ECO:0000313" key="1">
    <source>
        <dbReference type="EMBL" id="KAK3760677.1"/>
    </source>
</evidence>
<protein>
    <submittedName>
        <fullName evidence="1">Uncharacterized protein</fullName>
    </submittedName>
</protein>
<comment type="caution">
    <text evidence="1">The sequence shown here is derived from an EMBL/GenBank/DDBJ whole genome shotgun (WGS) entry which is preliminary data.</text>
</comment>
<keyword evidence="2" id="KW-1185">Reference proteome</keyword>
<name>A0AAE0Z2H3_9GAST</name>
<accession>A0AAE0Z2H3</accession>
<sequence>MSRGSRGGLRNHQVLLENVKTRPFNTAVLKRLSERFTGVCATCVQGPPSYSQRCSAISLTHERVNET</sequence>
<reference evidence="1" key="1">
    <citation type="journal article" date="2023" name="G3 (Bethesda)">
        <title>A reference genome for the long-term kleptoplast-retaining sea slug Elysia crispata morphotype clarki.</title>
        <authorList>
            <person name="Eastman K.E."/>
            <person name="Pendleton A.L."/>
            <person name="Shaikh M.A."/>
            <person name="Suttiyut T."/>
            <person name="Ogas R."/>
            <person name="Tomko P."/>
            <person name="Gavelis G."/>
            <person name="Widhalm J.R."/>
            <person name="Wisecaver J.H."/>
        </authorList>
    </citation>
    <scope>NUCLEOTIDE SEQUENCE</scope>
    <source>
        <strain evidence="1">ECLA1</strain>
    </source>
</reference>
<dbReference type="EMBL" id="JAWDGP010004964">
    <property type="protein sequence ID" value="KAK3760677.1"/>
    <property type="molecule type" value="Genomic_DNA"/>
</dbReference>
<proteinExistence type="predicted"/>
<dbReference type="AlphaFoldDB" id="A0AAE0Z2H3"/>
<dbReference type="Proteomes" id="UP001283361">
    <property type="component" value="Unassembled WGS sequence"/>
</dbReference>
<gene>
    <name evidence="1" type="ORF">RRG08_010650</name>
</gene>
<organism evidence="1 2">
    <name type="scientific">Elysia crispata</name>
    <name type="common">lettuce slug</name>
    <dbReference type="NCBI Taxonomy" id="231223"/>
    <lineage>
        <taxon>Eukaryota</taxon>
        <taxon>Metazoa</taxon>
        <taxon>Spiralia</taxon>
        <taxon>Lophotrochozoa</taxon>
        <taxon>Mollusca</taxon>
        <taxon>Gastropoda</taxon>
        <taxon>Heterobranchia</taxon>
        <taxon>Euthyneura</taxon>
        <taxon>Panpulmonata</taxon>
        <taxon>Sacoglossa</taxon>
        <taxon>Placobranchoidea</taxon>
        <taxon>Plakobranchidae</taxon>
        <taxon>Elysia</taxon>
    </lineage>
</organism>
<evidence type="ECO:0000313" key="2">
    <source>
        <dbReference type="Proteomes" id="UP001283361"/>
    </source>
</evidence>